<dbReference type="AlphaFoldDB" id="A0A1M6N5Z1"/>
<dbReference type="EMBL" id="FQYU01000012">
    <property type="protein sequence ID" value="SHJ91091.1"/>
    <property type="molecule type" value="Genomic_DNA"/>
</dbReference>
<dbReference type="Gene3D" id="3.40.50.150">
    <property type="entry name" value="Vaccinia Virus protein VP39"/>
    <property type="match status" value="1"/>
</dbReference>
<dbReference type="Proteomes" id="UP000184543">
    <property type="component" value="Unassembled WGS sequence"/>
</dbReference>
<dbReference type="CDD" id="cd02440">
    <property type="entry name" value="AdoMet_MTases"/>
    <property type="match status" value="1"/>
</dbReference>
<dbReference type="GO" id="GO:0032259">
    <property type="term" value="P:methylation"/>
    <property type="evidence" value="ECO:0007669"/>
    <property type="project" value="UniProtKB-KW"/>
</dbReference>
<dbReference type="SUPFAM" id="SSF53335">
    <property type="entry name" value="S-adenosyl-L-methionine-dependent methyltransferases"/>
    <property type="match status" value="1"/>
</dbReference>
<dbReference type="InterPro" id="IPR029063">
    <property type="entry name" value="SAM-dependent_MTases_sf"/>
</dbReference>
<name>A0A1M6N5Z1_9FLAO</name>
<keyword evidence="1" id="KW-0808">Transferase</keyword>
<keyword evidence="2" id="KW-1185">Reference proteome</keyword>
<protein>
    <submittedName>
        <fullName evidence="1">Predicted O-methyltransferase YrrM</fullName>
    </submittedName>
</protein>
<gene>
    <name evidence="1" type="ORF">SAMN04488513_11238</name>
</gene>
<accession>A0A1M6N5Z1</accession>
<dbReference type="PANTHER" id="PTHR43167">
    <property type="entry name" value="PUTATIVE (AFU_ORTHOLOGUE AFUA_6G01830)-RELATED"/>
    <property type="match status" value="1"/>
</dbReference>
<evidence type="ECO:0000313" key="2">
    <source>
        <dbReference type="Proteomes" id="UP000184543"/>
    </source>
</evidence>
<dbReference type="Pfam" id="PF13578">
    <property type="entry name" value="Methyltransf_24"/>
    <property type="match status" value="1"/>
</dbReference>
<dbReference type="GO" id="GO:0008168">
    <property type="term" value="F:methyltransferase activity"/>
    <property type="evidence" value="ECO:0007669"/>
    <property type="project" value="UniProtKB-KW"/>
</dbReference>
<evidence type="ECO:0000313" key="1">
    <source>
        <dbReference type="EMBL" id="SHJ91091.1"/>
    </source>
</evidence>
<keyword evidence="1" id="KW-0489">Methyltransferase</keyword>
<proteinExistence type="predicted"/>
<dbReference type="STRING" id="192903.SAMN04488513_11238"/>
<sequence length="195" mass="21907">MAMFDTNISDTPEIYGQIVQRSKEVGFTMPSDVYIGTLLKTLVASKPKGRFLELGTGLGLSLAWILDGMDAGSKVVSIDNDPKWVRIAQAYFEKDARLKLVCADVGKWLKTYSGEKFDLVFADAWPGKYSEIEEVLDLVKVGGFYVIDDMKAQPNWPYGHEGHVQDLVAYLERKRDFTLTKMDWSTGLVVAVRNK</sequence>
<dbReference type="PANTHER" id="PTHR43167:SF1">
    <property type="entry name" value="PUTATIVE (AFU_ORTHOLOGUE AFUA_6G01830)-RELATED"/>
    <property type="match status" value="1"/>
</dbReference>
<organism evidence="1 2">
    <name type="scientific">Pseudozobellia thermophila</name>
    <dbReference type="NCBI Taxonomy" id="192903"/>
    <lineage>
        <taxon>Bacteria</taxon>
        <taxon>Pseudomonadati</taxon>
        <taxon>Bacteroidota</taxon>
        <taxon>Flavobacteriia</taxon>
        <taxon>Flavobacteriales</taxon>
        <taxon>Flavobacteriaceae</taxon>
        <taxon>Pseudozobellia</taxon>
    </lineage>
</organism>
<reference evidence="2" key="1">
    <citation type="submission" date="2016-11" db="EMBL/GenBank/DDBJ databases">
        <authorList>
            <person name="Varghese N."/>
            <person name="Submissions S."/>
        </authorList>
    </citation>
    <scope>NUCLEOTIDE SEQUENCE [LARGE SCALE GENOMIC DNA]</scope>
    <source>
        <strain evidence="2">DSM 19858</strain>
    </source>
</reference>